<dbReference type="GO" id="GO:0016787">
    <property type="term" value="F:hydrolase activity"/>
    <property type="evidence" value="ECO:0007669"/>
    <property type="project" value="UniProtKB-KW"/>
</dbReference>
<accession>K9WRX8</accession>
<dbReference type="PANTHER" id="PTHR33653">
    <property type="entry name" value="RIBONUCLEASE VAPC2"/>
    <property type="match status" value="1"/>
</dbReference>
<evidence type="ECO:0000259" key="8">
    <source>
        <dbReference type="Pfam" id="PF01850"/>
    </source>
</evidence>
<proteinExistence type="inferred from homology"/>
<evidence type="ECO:0000256" key="1">
    <source>
        <dbReference type="ARBA" id="ARBA00001946"/>
    </source>
</evidence>
<evidence type="ECO:0000256" key="6">
    <source>
        <dbReference type="ARBA" id="ARBA00022842"/>
    </source>
</evidence>
<reference evidence="9 10" key="1">
    <citation type="submission" date="2012-06" db="EMBL/GenBank/DDBJ databases">
        <title>Finished plasmid 6 of genome of Microcoleus sp. PCC 7113.</title>
        <authorList>
            <consortium name="US DOE Joint Genome Institute"/>
            <person name="Gugger M."/>
            <person name="Coursin T."/>
            <person name="Rippka R."/>
            <person name="Tandeau De Marsac N."/>
            <person name="Huntemann M."/>
            <person name="Wei C.-L."/>
            <person name="Han J."/>
            <person name="Detter J.C."/>
            <person name="Han C."/>
            <person name="Tapia R."/>
            <person name="Chen A."/>
            <person name="Kyrpides N."/>
            <person name="Mavromatis K."/>
            <person name="Markowitz V."/>
            <person name="Szeto E."/>
            <person name="Ivanova N."/>
            <person name="Pagani I."/>
            <person name="Pati A."/>
            <person name="Goodwin L."/>
            <person name="Nordberg H.P."/>
            <person name="Cantor M.N."/>
            <person name="Hua S.X."/>
            <person name="Woyke T."/>
            <person name="Kerfeld C.A."/>
        </authorList>
    </citation>
    <scope>NUCLEOTIDE SEQUENCE [LARGE SCALE GENOMIC DNA]</scope>
    <source>
        <strain evidence="9 10">PCC 7113</strain>
        <plasmid evidence="9 10">pMIC7113.06</plasmid>
    </source>
</reference>
<evidence type="ECO:0000256" key="2">
    <source>
        <dbReference type="ARBA" id="ARBA00022649"/>
    </source>
</evidence>
<name>K9WRX8_9CYAN</name>
<evidence type="ECO:0000256" key="7">
    <source>
        <dbReference type="ARBA" id="ARBA00038093"/>
    </source>
</evidence>
<keyword evidence="3" id="KW-0540">Nuclease</keyword>
<keyword evidence="9" id="KW-0614">Plasmid</keyword>
<dbReference type="GO" id="GO:0046872">
    <property type="term" value="F:metal ion binding"/>
    <property type="evidence" value="ECO:0007669"/>
    <property type="project" value="UniProtKB-KW"/>
</dbReference>
<dbReference type="GO" id="GO:0004518">
    <property type="term" value="F:nuclease activity"/>
    <property type="evidence" value="ECO:0007669"/>
    <property type="project" value="UniProtKB-KW"/>
</dbReference>
<dbReference type="OrthoDB" id="9796690at2"/>
<dbReference type="InterPro" id="IPR029060">
    <property type="entry name" value="PIN-like_dom_sf"/>
</dbReference>
<keyword evidence="4" id="KW-0479">Metal-binding</keyword>
<evidence type="ECO:0000313" key="10">
    <source>
        <dbReference type="Proteomes" id="UP000010471"/>
    </source>
</evidence>
<dbReference type="EMBL" id="CP003636">
    <property type="protein sequence ID" value="AFZ22312.1"/>
    <property type="molecule type" value="Genomic_DNA"/>
</dbReference>
<keyword evidence="10" id="KW-1185">Reference proteome</keyword>
<keyword evidence="6" id="KW-0460">Magnesium</keyword>
<dbReference type="Gene3D" id="3.40.50.1010">
    <property type="entry name" value="5'-nuclease"/>
    <property type="match status" value="1"/>
</dbReference>
<dbReference type="SUPFAM" id="SSF88723">
    <property type="entry name" value="PIN domain-like"/>
    <property type="match status" value="1"/>
</dbReference>
<dbReference type="InterPro" id="IPR050556">
    <property type="entry name" value="Type_II_TA_system_RNase"/>
</dbReference>
<dbReference type="PANTHER" id="PTHR33653:SF1">
    <property type="entry name" value="RIBONUCLEASE VAPC2"/>
    <property type="match status" value="1"/>
</dbReference>
<dbReference type="Pfam" id="PF01850">
    <property type="entry name" value="PIN"/>
    <property type="match status" value="1"/>
</dbReference>
<dbReference type="KEGG" id="mic:Mic7113_6751"/>
<gene>
    <name evidence="9" type="ORF">Mic7113_6751</name>
</gene>
<dbReference type="PATRIC" id="fig|1173027.3.peg.7466"/>
<keyword evidence="2" id="KW-1277">Toxin-antitoxin system</keyword>
<sequence>MYLLDTNICIAIIQGKSSAVAQFQRKYQECYLSTLVLGELYKGVYCSSRVEQNLLVLNQFANQLPKVNFDENAAREFGKIQGELRQIGRPTGQLDAIIAAVARSRNDTLVTNNTRHFINITNLQLENWLEP</sequence>
<comment type="cofactor">
    <cofactor evidence="1">
        <name>Mg(2+)</name>
        <dbReference type="ChEBI" id="CHEBI:18420"/>
    </cofactor>
</comment>
<protein>
    <submittedName>
        <fullName evidence="9">Putative nucleic acid-binding protein, contains PIN domain</fullName>
    </submittedName>
</protein>
<evidence type="ECO:0000256" key="3">
    <source>
        <dbReference type="ARBA" id="ARBA00022722"/>
    </source>
</evidence>
<evidence type="ECO:0000313" key="9">
    <source>
        <dbReference type="EMBL" id="AFZ22312.1"/>
    </source>
</evidence>
<dbReference type="AlphaFoldDB" id="K9WRX8"/>
<comment type="similarity">
    <text evidence="7">Belongs to the PINc/VapC protein family.</text>
</comment>
<dbReference type="Proteomes" id="UP000010471">
    <property type="component" value="Plasmid pMIC7113.06"/>
</dbReference>
<evidence type="ECO:0000256" key="5">
    <source>
        <dbReference type="ARBA" id="ARBA00022801"/>
    </source>
</evidence>
<geneLocation type="plasmid" evidence="9 10">
    <name>pMIC7113.06</name>
</geneLocation>
<evidence type="ECO:0000256" key="4">
    <source>
        <dbReference type="ARBA" id="ARBA00022723"/>
    </source>
</evidence>
<dbReference type="InterPro" id="IPR002716">
    <property type="entry name" value="PIN_dom"/>
</dbReference>
<dbReference type="CDD" id="cd09881">
    <property type="entry name" value="PIN_VapC4-5_FitB-like"/>
    <property type="match status" value="1"/>
</dbReference>
<dbReference type="HOGENOM" id="CLU_118482_5_2_3"/>
<keyword evidence="5" id="KW-0378">Hydrolase</keyword>
<dbReference type="RefSeq" id="WP_015186320.1">
    <property type="nucleotide sequence ID" value="NC_019742.1"/>
</dbReference>
<organism evidence="9 10">
    <name type="scientific">Allocoleopsis franciscana PCC 7113</name>
    <dbReference type="NCBI Taxonomy" id="1173027"/>
    <lineage>
        <taxon>Bacteria</taxon>
        <taxon>Bacillati</taxon>
        <taxon>Cyanobacteriota</taxon>
        <taxon>Cyanophyceae</taxon>
        <taxon>Coleofasciculales</taxon>
        <taxon>Coleofasciculaceae</taxon>
        <taxon>Allocoleopsis</taxon>
        <taxon>Allocoleopsis franciscana</taxon>
    </lineage>
</organism>
<feature type="domain" description="PIN" evidence="8">
    <location>
        <begin position="2"/>
        <end position="118"/>
    </location>
</feature>